<dbReference type="PANTHER" id="PTHR39336">
    <property type="entry name" value="PYRIDOXAMINE PHOSPHATE OXIDASE FAMILY PROTEIN (AFU_ORTHOLOGUE AFUA_6G11440)"/>
    <property type="match status" value="1"/>
</dbReference>
<name>A0A2T3AI43_9PEZI</name>
<evidence type="ECO:0000313" key="3">
    <source>
        <dbReference type="Proteomes" id="UP000241462"/>
    </source>
</evidence>
<accession>A0A2T3AI43</accession>
<dbReference type="InterPro" id="IPR012349">
    <property type="entry name" value="Split_barrel_FMN-bd"/>
</dbReference>
<dbReference type="SUPFAM" id="SSF50475">
    <property type="entry name" value="FMN-binding split barrel"/>
    <property type="match status" value="1"/>
</dbReference>
<feature type="transmembrane region" description="Helical" evidence="1">
    <location>
        <begin position="229"/>
        <end position="248"/>
    </location>
</feature>
<dbReference type="InParanoid" id="A0A2T3AI43"/>
<keyword evidence="1" id="KW-0472">Membrane</keyword>
<sequence>MGAFHETIPERLFDWILAQKMFWVATAPLASSGHVNISPKGGSDFGVPDDKTFWYMDFTGSGAETISHIYEPGNGRVTVMFNAFEGPPRILRLYGHGEVLEAGTDAYQNFVKKNDVTTLPGSRSIILVHVHLVGTSCGFSVPFYEYKENRNTLNQYFEKKEAKFLAGNEKESMPRYWAINSAYSLDGLPGMQLAQKTMAQENIKPAKKLIGPQAPSRYIQARRFGLEHLLLVAVFSVMFTVLFMQFGTETARAVVVRLQADPSNRVLAPLNTMI</sequence>
<dbReference type="AlphaFoldDB" id="A0A2T3AI43"/>
<evidence type="ECO:0000256" key="1">
    <source>
        <dbReference type="SAM" id="Phobius"/>
    </source>
</evidence>
<dbReference type="Gene3D" id="2.30.110.10">
    <property type="entry name" value="Electron Transport, Fmn-binding Protein, Chain A"/>
    <property type="match status" value="1"/>
</dbReference>
<reference evidence="2 3" key="1">
    <citation type="journal article" date="2018" name="Mycol. Prog.">
        <title>Coniella lustricola, a new species from submerged detritus.</title>
        <authorList>
            <person name="Raudabaugh D.B."/>
            <person name="Iturriaga T."/>
            <person name="Carver A."/>
            <person name="Mondo S."/>
            <person name="Pangilinan J."/>
            <person name="Lipzen A."/>
            <person name="He G."/>
            <person name="Amirebrahimi M."/>
            <person name="Grigoriev I.V."/>
            <person name="Miller A.N."/>
        </authorList>
    </citation>
    <scope>NUCLEOTIDE SEQUENCE [LARGE SCALE GENOMIC DNA]</scope>
    <source>
        <strain evidence="2 3">B22-T-1</strain>
    </source>
</reference>
<dbReference type="OrthoDB" id="539398at2759"/>
<gene>
    <name evidence="2" type="ORF">BD289DRAFT_361745</name>
</gene>
<dbReference type="EMBL" id="KZ678387">
    <property type="protein sequence ID" value="PSR99015.1"/>
    <property type="molecule type" value="Genomic_DNA"/>
</dbReference>
<organism evidence="2 3">
    <name type="scientific">Coniella lustricola</name>
    <dbReference type="NCBI Taxonomy" id="2025994"/>
    <lineage>
        <taxon>Eukaryota</taxon>
        <taxon>Fungi</taxon>
        <taxon>Dikarya</taxon>
        <taxon>Ascomycota</taxon>
        <taxon>Pezizomycotina</taxon>
        <taxon>Sordariomycetes</taxon>
        <taxon>Sordariomycetidae</taxon>
        <taxon>Diaporthales</taxon>
        <taxon>Schizoparmaceae</taxon>
        <taxon>Coniella</taxon>
    </lineage>
</organism>
<evidence type="ECO:0000313" key="2">
    <source>
        <dbReference type="EMBL" id="PSR99015.1"/>
    </source>
</evidence>
<keyword evidence="3" id="KW-1185">Reference proteome</keyword>
<dbReference type="PANTHER" id="PTHR39336:SF3">
    <property type="entry name" value="PYRIDOXAMINE PHOSPHATE OXIDASE"/>
    <property type="match status" value="1"/>
</dbReference>
<dbReference type="Proteomes" id="UP000241462">
    <property type="component" value="Unassembled WGS sequence"/>
</dbReference>
<proteinExistence type="predicted"/>
<keyword evidence="1" id="KW-0812">Transmembrane</keyword>
<protein>
    <submittedName>
        <fullName evidence="2">Uncharacterized protein</fullName>
    </submittedName>
</protein>
<dbReference type="STRING" id="2025994.A0A2T3AI43"/>
<keyword evidence="1" id="KW-1133">Transmembrane helix</keyword>